<dbReference type="PANTHER" id="PTHR37542">
    <property type="entry name" value="HELO DOMAIN-CONTAINING PROTEIN-RELATED"/>
    <property type="match status" value="1"/>
</dbReference>
<dbReference type="EMBL" id="ML993627">
    <property type="protein sequence ID" value="KAF2160356.1"/>
    <property type="molecule type" value="Genomic_DNA"/>
</dbReference>
<evidence type="ECO:0000259" key="1">
    <source>
        <dbReference type="PROSITE" id="PS50011"/>
    </source>
</evidence>
<evidence type="ECO:0000313" key="2">
    <source>
        <dbReference type="EMBL" id="KAF2160356.1"/>
    </source>
</evidence>
<dbReference type="Proteomes" id="UP000799537">
    <property type="component" value="Unassembled WGS sequence"/>
</dbReference>
<dbReference type="GeneID" id="54564064"/>
<sequence>MAKSVLESVTRKETLRKSSFLAVGSVIDRKAFVWKKEALDSVIHKIDDWQKRFDPPWFLIVRYSSSAIDQQLQAGNTSMARRGAPNAAKDPLALVSGMRAAIMPSSNQRGPLFLPECAMETSPITHSSARLGRLLGGDQRWYIVDSVSFESRVDISQLSRDVRHLAAKLCQADPIAFGLLNCKGIMPISQQHDSSQGASQRQPIALNIVFRIPPGMDTLFSLRQMLLMPDLRMSVTRRVRVARELAKSISYVHVFNFVHKNVRPESVLCFEDTTQSRSHTFLVGFDAFRAADGATRLQGDMSWEKNLYRHPERQGDFPSEKYNMQHDIYSLGVCLLEIGLWESFVEYTYQDDTLQPQTGKCYSQFQQWLTGVSSDARMAFSYDLPWQVKDYLVEVARSELPARMGEKYATVVVACLTCLDPTSTISSNSTNEPEEQSMTVAVRFIEKTLLLLNEISV</sequence>
<dbReference type="GO" id="GO:0005524">
    <property type="term" value="F:ATP binding"/>
    <property type="evidence" value="ECO:0007669"/>
    <property type="project" value="InterPro"/>
</dbReference>
<dbReference type="PANTHER" id="PTHR37542:SF1">
    <property type="entry name" value="PRION-INHIBITION AND PROPAGATION HELO DOMAIN-CONTAINING PROTEIN"/>
    <property type="match status" value="1"/>
</dbReference>
<keyword evidence="3" id="KW-1185">Reference proteome</keyword>
<proteinExistence type="predicted"/>
<dbReference type="Gene3D" id="1.10.510.10">
    <property type="entry name" value="Transferase(Phosphotransferase) domain 1"/>
    <property type="match status" value="1"/>
</dbReference>
<dbReference type="OrthoDB" id="1911848at2759"/>
<dbReference type="InterPro" id="IPR011009">
    <property type="entry name" value="Kinase-like_dom_sf"/>
</dbReference>
<dbReference type="AlphaFoldDB" id="A0A6A6C4P9"/>
<dbReference type="GO" id="GO:0004672">
    <property type="term" value="F:protein kinase activity"/>
    <property type="evidence" value="ECO:0007669"/>
    <property type="project" value="InterPro"/>
</dbReference>
<dbReference type="PROSITE" id="PS50011">
    <property type="entry name" value="PROTEIN_KINASE_DOM"/>
    <property type="match status" value="1"/>
</dbReference>
<reference evidence="2" key="1">
    <citation type="journal article" date="2020" name="Stud. Mycol.">
        <title>101 Dothideomycetes genomes: a test case for predicting lifestyles and emergence of pathogens.</title>
        <authorList>
            <person name="Haridas S."/>
            <person name="Albert R."/>
            <person name="Binder M."/>
            <person name="Bloem J."/>
            <person name="Labutti K."/>
            <person name="Salamov A."/>
            <person name="Andreopoulos B."/>
            <person name="Baker S."/>
            <person name="Barry K."/>
            <person name="Bills G."/>
            <person name="Bluhm B."/>
            <person name="Cannon C."/>
            <person name="Castanera R."/>
            <person name="Culley D."/>
            <person name="Daum C."/>
            <person name="Ezra D."/>
            <person name="Gonzalez J."/>
            <person name="Henrissat B."/>
            <person name="Kuo A."/>
            <person name="Liang C."/>
            <person name="Lipzen A."/>
            <person name="Lutzoni F."/>
            <person name="Magnuson J."/>
            <person name="Mondo S."/>
            <person name="Nolan M."/>
            <person name="Ohm R."/>
            <person name="Pangilinan J."/>
            <person name="Park H.-J."/>
            <person name="Ramirez L."/>
            <person name="Alfaro M."/>
            <person name="Sun H."/>
            <person name="Tritt A."/>
            <person name="Yoshinaga Y."/>
            <person name="Zwiers L.-H."/>
            <person name="Turgeon B."/>
            <person name="Goodwin S."/>
            <person name="Spatafora J."/>
            <person name="Crous P."/>
            <person name="Grigoriev I."/>
        </authorList>
    </citation>
    <scope>NUCLEOTIDE SEQUENCE</scope>
    <source>
        <strain evidence="2">ATCC 36951</strain>
    </source>
</reference>
<dbReference type="InterPro" id="IPR000719">
    <property type="entry name" value="Prot_kinase_dom"/>
</dbReference>
<feature type="domain" description="Protein kinase" evidence="1">
    <location>
        <begin position="88"/>
        <end position="438"/>
    </location>
</feature>
<name>A0A6A6C4P9_ZASCE</name>
<gene>
    <name evidence="2" type="ORF">M409DRAFT_37762</name>
</gene>
<protein>
    <recommendedName>
        <fullName evidence="1">Protein kinase domain-containing protein</fullName>
    </recommendedName>
</protein>
<dbReference type="RefSeq" id="XP_033661245.1">
    <property type="nucleotide sequence ID" value="XM_033810792.1"/>
</dbReference>
<organism evidence="2 3">
    <name type="scientific">Zasmidium cellare ATCC 36951</name>
    <dbReference type="NCBI Taxonomy" id="1080233"/>
    <lineage>
        <taxon>Eukaryota</taxon>
        <taxon>Fungi</taxon>
        <taxon>Dikarya</taxon>
        <taxon>Ascomycota</taxon>
        <taxon>Pezizomycotina</taxon>
        <taxon>Dothideomycetes</taxon>
        <taxon>Dothideomycetidae</taxon>
        <taxon>Mycosphaerellales</taxon>
        <taxon>Mycosphaerellaceae</taxon>
        <taxon>Zasmidium</taxon>
    </lineage>
</organism>
<dbReference type="SUPFAM" id="SSF56112">
    <property type="entry name" value="Protein kinase-like (PK-like)"/>
    <property type="match status" value="1"/>
</dbReference>
<evidence type="ECO:0000313" key="3">
    <source>
        <dbReference type="Proteomes" id="UP000799537"/>
    </source>
</evidence>
<accession>A0A6A6C4P9</accession>